<dbReference type="EMBL" id="CP062983">
    <property type="protein sequence ID" value="QPC84995.1"/>
    <property type="molecule type" value="Genomic_DNA"/>
</dbReference>
<sequence length="254" mass="29119">MQQTFTDYDVYTRRENSPKQDLIWETHMSGEWPEYMYHDVFSDIYMPDYFQLCVDSMFYICDGLDVIAHGKAIPVYWPDDLAALPDEGWDWALKNGIELARMGGTPNMLSALEMVIAPAFRGKGLSQIGLKLMRQIAIEQGLHQLIAPVRPSQKHLYPLIDMQDYITWRRQDGFSFDAWLRTHERMGARIIKVAPHSMIIEGTVSEWGEWAQMPFPGSGDHIVPLALQPVSIDLEADKGVYVEANVWMVHELGT</sequence>
<proteinExistence type="predicted"/>
<accession>A0A7S8EDJ5</accession>
<reference evidence="1 2" key="1">
    <citation type="submission" date="2020-02" db="EMBL/GenBank/DDBJ databases">
        <authorList>
            <person name="Zheng R.K."/>
            <person name="Sun C.M."/>
        </authorList>
    </citation>
    <scope>NUCLEOTIDE SEQUENCE [LARGE SCALE GENOMIC DNA]</scope>
    <source>
        <strain evidence="2">rifampicinis</strain>
    </source>
</reference>
<gene>
    <name evidence="1" type="ORF">G4Y79_11685</name>
</gene>
<dbReference type="KEGG" id="pmet:G4Y79_11685"/>
<keyword evidence="2" id="KW-1185">Reference proteome</keyword>
<dbReference type="GO" id="GO:0016740">
    <property type="term" value="F:transferase activity"/>
    <property type="evidence" value="ECO:0007669"/>
    <property type="project" value="UniProtKB-KW"/>
</dbReference>
<evidence type="ECO:0000313" key="1">
    <source>
        <dbReference type="EMBL" id="QPC84995.1"/>
    </source>
</evidence>
<dbReference type="Proteomes" id="UP000594468">
    <property type="component" value="Chromosome"/>
</dbReference>
<keyword evidence="1" id="KW-0808">Transferase</keyword>
<name>A0A7S8EDJ5_9CHLR</name>
<dbReference type="RefSeq" id="WP_195173058.1">
    <property type="nucleotide sequence ID" value="NZ_CP062983.1"/>
</dbReference>
<organism evidence="1 2">
    <name type="scientific">Phototrophicus methaneseepsis</name>
    <dbReference type="NCBI Taxonomy" id="2710758"/>
    <lineage>
        <taxon>Bacteria</taxon>
        <taxon>Bacillati</taxon>
        <taxon>Chloroflexota</taxon>
        <taxon>Candidatus Thermofontia</taxon>
        <taxon>Phototrophicales</taxon>
        <taxon>Phototrophicaceae</taxon>
        <taxon>Phototrophicus</taxon>
    </lineage>
</organism>
<dbReference type="Gene3D" id="3.40.630.30">
    <property type="match status" value="1"/>
</dbReference>
<dbReference type="InterPro" id="IPR016181">
    <property type="entry name" value="Acyl_CoA_acyltransferase"/>
</dbReference>
<dbReference type="AlphaFoldDB" id="A0A7S8EDJ5"/>
<dbReference type="SUPFAM" id="SSF55729">
    <property type="entry name" value="Acyl-CoA N-acyltransferases (Nat)"/>
    <property type="match status" value="1"/>
</dbReference>
<evidence type="ECO:0000313" key="2">
    <source>
        <dbReference type="Proteomes" id="UP000594468"/>
    </source>
</evidence>
<protein>
    <submittedName>
        <fullName evidence="1">GNAT family N-acetyltransferase</fullName>
    </submittedName>
</protein>